<comment type="caution">
    <text evidence="3">The sequence shown here is derived from an EMBL/GenBank/DDBJ whole genome shotgun (WGS) entry which is preliminary data.</text>
</comment>
<feature type="transmembrane region" description="Helical" evidence="1">
    <location>
        <begin position="169"/>
        <end position="192"/>
    </location>
</feature>
<evidence type="ECO:0000313" key="4">
    <source>
        <dbReference type="Proteomes" id="UP000663853"/>
    </source>
</evidence>
<evidence type="ECO:0000256" key="2">
    <source>
        <dbReference type="SAM" id="SignalP"/>
    </source>
</evidence>
<protein>
    <submittedName>
        <fullName evidence="3">Uncharacterized protein</fullName>
    </submittedName>
</protein>
<dbReference type="EMBL" id="CAJMXA010002926">
    <property type="protein sequence ID" value="CAE6489050.1"/>
    <property type="molecule type" value="Genomic_DNA"/>
</dbReference>
<keyword evidence="1" id="KW-1133">Transmembrane helix</keyword>
<proteinExistence type="predicted"/>
<dbReference type="Gene3D" id="6.10.110.10">
    <property type="match status" value="1"/>
</dbReference>
<keyword evidence="1" id="KW-0812">Transmembrane</keyword>
<keyword evidence="2" id="KW-0732">Signal</keyword>
<feature type="non-terminal residue" evidence="3">
    <location>
        <position position="1"/>
    </location>
</feature>
<keyword evidence="1" id="KW-0472">Membrane</keyword>
<evidence type="ECO:0000256" key="1">
    <source>
        <dbReference type="SAM" id="Phobius"/>
    </source>
</evidence>
<accession>A0A8H3CK29</accession>
<sequence>MKYRTIISLILLPQLAPALGAAVTIPNSDASLQKRNIKDSLANKLSYVGGEKAKALKAAGQAIKVAGNWGKIAGNGVKVVGSKGVKVAGQGVKVVDQEIKKIEGKLQKSFTLEPRSGDGWEGLGDVLPACAESDCKRNNYFMNEAVLWVTQALKDIGEVVREHPAATTALVIGVSVLLAELISGGMLVSLMLRVVGFGVKGPIKGSIAAVVQRVINPVQLGSVFARPQSEAMLGAA</sequence>
<dbReference type="AlphaFoldDB" id="A0A8H3CK29"/>
<dbReference type="OrthoDB" id="265717at2759"/>
<gene>
    <name evidence="3" type="ORF">RDB_LOCUS98798</name>
</gene>
<feature type="chain" id="PRO_5034760452" evidence="2">
    <location>
        <begin position="21"/>
        <end position="236"/>
    </location>
</feature>
<evidence type="ECO:0000313" key="3">
    <source>
        <dbReference type="EMBL" id="CAE6489050.1"/>
    </source>
</evidence>
<dbReference type="InterPro" id="IPR038213">
    <property type="entry name" value="IFI6/IFI27-like_sf"/>
</dbReference>
<feature type="signal peptide" evidence="2">
    <location>
        <begin position="1"/>
        <end position="20"/>
    </location>
</feature>
<reference evidence="3" key="1">
    <citation type="submission" date="2021-01" db="EMBL/GenBank/DDBJ databases">
        <authorList>
            <person name="Kaushik A."/>
        </authorList>
    </citation>
    <scope>NUCLEOTIDE SEQUENCE</scope>
    <source>
        <strain evidence="3">AG6-10EEA</strain>
    </source>
</reference>
<organism evidence="3 4">
    <name type="scientific">Rhizoctonia solani</name>
    <dbReference type="NCBI Taxonomy" id="456999"/>
    <lineage>
        <taxon>Eukaryota</taxon>
        <taxon>Fungi</taxon>
        <taxon>Dikarya</taxon>
        <taxon>Basidiomycota</taxon>
        <taxon>Agaricomycotina</taxon>
        <taxon>Agaricomycetes</taxon>
        <taxon>Cantharellales</taxon>
        <taxon>Ceratobasidiaceae</taxon>
        <taxon>Rhizoctonia</taxon>
    </lineage>
</organism>
<dbReference type="Proteomes" id="UP000663853">
    <property type="component" value="Unassembled WGS sequence"/>
</dbReference>
<name>A0A8H3CK29_9AGAM</name>